<name>A0ABW1EYZ9_9ACTN</name>
<comment type="caution">
    <text evidence="2">The sequence shown here is derived from an EMBL/GenBank/DDBJ whole genome shotgun (WGS) entry which is preliminary data.</text>
</comment>
<accession>A0ABW1EYZ9</accession>
<dbReference type="Proteomes" id="UP001596067">
    <property type="component" value="Unassembled WGS sequence"/>
</dbReference>
<sequence>MTDILIDLDAPKREVAYPDGIPVLLGGEVFTFPAELPLDALDPLLAGNLDLMGIAAQVINDEKNNNIAGGIVDLLLTRPHLPRTFLGAMRDVYLRLLGPDQFVRFADKKPSIPDYVRLTKALIKAYGVNLGKLSGSPTSPADGGTTSSTTSPTTTSATPATSGGAPVTPPTSESAAS</sequence>
<evidence type="ECO:0000313" key="3">
    <source>
        <dbReference type="Proteomes" id="UP001596067"/>
    </source>
</evidence>
<dbReference type="RefSeq" id="WP_345330807.1">
    <property type="nucleotide sequence ID" value="NZ_BAAAVH010000123.1"/>
</dbReference>
<organism evidence="2 3">
    <name type="scientific">Kitasatospora aburaviensis</name>
    <dbReference type="NCBI Taxonomy" id="67265"/>
    <lineage>
        <taxon>Bacteria</taxon>
        <taxon>Bacillati</taxon>
        <taxon>Actinomycetota</taxon>
        <taxon>Actinomycetes</taxon>
        <taxon>Kitasatosporales</taxon>
        <taxon>Streptomycetaceae</taxon>
        <taxon>Kitasatospora</taxon>
    </lineage>
</organism>
<evidence type="ECO:0000313" key="2">
    <source>
        <dbReference type="EMBL" id="MFC5886840.1"/>
    </source>
</evidence>
<reference evidence="3" key="1">
    <citation type="journal article" date="2019" name="Int. J. Syst. Evol. Microbiol.">
        <title>The Global Catalogue of Microorganisms (GCM) 10K type strain sequencing project: providing services to taxonomists for standard genome sequencing and annotation.</title>
        <authorList>
            <consortium name="The Broad Institute Genomics Platform"/>
            <consortium name="The Broad Institute Genome Sequencing Center for Infectious Disease"/>
            <person name="Wu L."/>
            <person name="Ma J."/>
        </authorList>
    </citation>
    <scope>NUCLEOTIDE SEQUENCE [LARGE SCALE GENOMIC DNA]</scope>
    <source>
        <strain evidence="3">CGMCC 4.1469</strain>
    </source>
</reference>
<gene>
    <name evidence="2" type="ORF">ACFP0N_17880</name>
</gene>
<evidence type="ECO:0000256" key="1">
    <source>
        <dbReference type="SAM" id="MobiDB-lite"/>
    </source>
</evidence>
<feature type="compositionally biased region" description="Low complexity" evidence="1">
    <location>
        <begin position="134"/>
        <end position="166"/>
    </location>
</feature>
<dbReference type="EMBL" id="JBHSOD010000020">
    <property type="protein sequence ID" value="MFC5886840.1"/>
    <property type="molecule type" value="Genomic_DNA"/>
</dbReference>
<feature type="region of interest" description="Disordered" evidence="1">
    <location>
        <begin position="134"/>
        <end position="177"/>
    </location>
</feature>
<keyword evidence="3" id="KW-1185">Reference proteome</keyword>
<proteinExistence type="predicted"/>
<protein>
    <recommendedName>
        <fullName evidence="4">Tail assembly chaperone</fullName>
    </recommendedName>
</protein>
<evidence type="ECO:0008006" key="4">
    <source>
        <dbReference type="Google" id="ProtNLM"/>
    </source>
</evidence>